<feature type="binding site" evidence="6">
    <location>
        <position position="139"/>
    </location>
    <ligand>
        <name>S-adenosyl-L-methionine</name>
        <dbReference type="ChEBI" id="CHEBI:59789"/>
    </ligand>
</feature>
<sequence>MAIPAFLEPLLARQYGADLAATIVEGLAAKRAVTLRANTLLSDRDAVAEALDQAGISWEPVGWYRDALALPRASQRDVWDLPAYESGHLYMQSLSSMIPPLALGARAGEDICDMCAAPGGKTTQIAALTGAGARITACEMHAPRAEKLEFNLNRQSARNVTVMRTDARRLDDFFSFDRILLDAPCSGSGTLSAADPRVEKRFTPHLIEKSRKSQQALFDKALKLLKPGGTLVYSTCSILREENEAIVEEGLRRAPRDRAFSVKPFDLDASSELPRLPVSLEGALCLAPTDRYEGFFVAKIVRTG</sequence>
<feature type="active site" description="Nucleophile" evidence="6">
    <location>
        <position position="236"/>
    </location>
</feature>
<dbReference type="GO" id="GO:0009383">
    <property type="term" value="F:rRNA (cytosine-C5-)-methyltransferase activity"/>
    <property type="evidence" value="ECO:0007669"/>
    <property type="project" value="TreeGrafter"/>
</dbReference>
<evidence type="ECO:0000313" key="9">
    <source>
        <dbReference type="Proteomes" id="UP000031121"/>
    </source>
</evidence>
<dbReference type="CDD" id="cd02440">
    <property type="entry name" value="AdoMet_MTases"/>
    <property type="match status" value="1"/>
</dbReference>
<dbReference type="EMBL" id="CP009302">
    <property type="protein sequence ID" value="AJC11424.1"/>
    <property type="molecule type" value="Genomic_DNA"/>
</dbReference>
<dbReference type="PANTHER" id="PTHR22807">
    <property type="entry name" value="NOP2 YEAST -RELATED NOL1/NOP2/FMU SUN DOMAIN-CONTAINING"/>
    <property type="match status" value="1"/>
</dbReference>
<dbReference type="PROSITE" id="PS01153">
    <property type="entry name" value="NOL1_NOP2_SUN"/>
    <property type="match status" value="1"/>
</dbReference>
<evidence type="ECO:0000256" key="1">
    <source>
        <dbReference type="ARBA" id="ARBA00007494"/>
    </source>
</evidence>
<dbReference type="RefSeq" id="WP_039687974.1">
    <property type="nucleotide sequence ID" value="NZ_CP009302.1"/>
</dbReference>
<evidence type="ECO:0000313" key="8">
    <source>
        <dbReference type="EMBL" id="AJC11424.1"/>
    </source>
</evidence>
<dbReference type="SUPFAM" id="SSF53335">
    <property type="entry name" value="S-adenosyl-L-methionine-dependent methyltransferases"/>
    <property type="match status" value="1"/>
</dbReference>
<gene>
    <name evidence="8" type="ORF">JI75_00600</name>
</gene>
<dbReference type="PANTHER" id="PTHR22807:SF30">
    <property type="entry name" value="28S RRNA (CYTOSINE(4447)-C(5))-METHYLTRANSFERASE-RELATED"/>
    <property type="match status" value="1"/>
</dbReference>
<dbReference type="InterPro" id="IPR018314">
    <property type="entry name" value="RsmB/NOL1/NOP2-like_CS"/>
</dbReference>
<evidence type="ECO:0000256" key="2">
    <source>
        <dbReference type="ARBA" id="ARBA00022603"/>
    </source>
</evidence>
<keyword evidence="9" id="KW-1185">Reference proteome</keyword>
<name>A0A0A8B221_9ACTN</name>
<evidence type="ECO:0000256" key="6">
    <source>
        <dbReference type="PROSITE-ProRule" id="PRU01023"/>
    </source>
</evidence>
<dbReference type="HOGENOM" id="CLU_005316_7_0_11"/>
<dbReference type="GO" id="GO:0070475">
    <property type="term" value="P:rRNA base methylation"/>
    <property type="evidence" value="ECO:0007669"/>
    <property type="project" value="TreeGrafter"/>
</dbReference>
<reference evidence="8 9" key="2">
    <citation type="journal article" date="2015" name="Genome Announc.">
        <title>Complete Genome Sequence of Coriobacteriaceae Strain 68-1-3, a Novel Mucus-Degrading Isolate from the Swine Intestinal Tract.</title>
        <authorList>
            <person name="Looft T."/>
            <person name="Bayles D.O."/>
            <person name="Alt D.P."/>
            <person name="Stanton T.B."/>
        </authorList>
    </citation>
    <scope>NUCLEOTIDE SEQUENCE [LARGE SCALE GENOMIC DNA]</scope>
    <source>
        <strain evidence="8 9">68-1-3</strain>
    </source>
</reference>
<dbReference type="AlphaFoldDB" id="A0A0A8B221"/>
<evidence type="ECO:0000256" key="4">
    <source>
        <dbReference type="ARBA" id="ARBA00022691"/>
    </source>
</evidence>
<dbReference type="Gene3D" id="3.40.50.150">
    <property type="entry name" value="Vaccinia Virus protein VP39"/>
    <property type="match status" value="1"/>
</dbReference>
<keyword evidence="4 6" id="KW-0949">S-adenosyl-L-methionine</keyword>
<organism evidence="8 9">
    <name type="scientific">Berryella intestinalis</name>
    <dbReference type="NCBI Taxonomy" id="1531429"/>
    <lineage>
        <taxon>Bacteria</taxon>
        <taxon>Bacillati</taxon>
        <taxon>Actinomycetota</taxon>
        <taxon>Coriobacteriia</taxon>
        <taxon>Eggerthellales</taxon>
        <taxon>Eggerthellaceae</taxon>
        <taxon>Berryella</taxon>
    </lineage>
</organism>
<dbReference type="Pfam" id="PF01189">
    <property type="entry name" value="Methyltr_RsmB-F"/>
    <property type="match status" value="1"/>
</dbReference>
<proteinExistence type="inferred from homology"/>
<keyword evidence="5 6" id="KW-0694">RNA-binding</keyword>
<feature type="binding site" evidence="6">
    <location>
        <begin position="115"/>
        <end position="121"/>
    </location>
    <ligand>
        <name>S-adenosyl-L-methionine</name>
        <dbReference type="ChEBI" id="CHEBI:59789"/>
    </ligand>
</feature>
<comment type="similarity">
    <text evidence="1 6">Belongs to the class I-like SAM-binding methyltransferase superfamily. RsmB/NOP family.</text>
</comment>
<dbReference type="PROSITE" id="PS51686">
    <property type="entry name" value="SAM_MT_RSMB_NOP"/>
    <property type="match status" value="1"/>
</dbReference>
<dbReference type="Proteomes" id="UP000031121">
    <property type="component" value="Chromosome"/>
</dbReference>
<dbReference type="PRINTS" id="PR02008">
    <property type="entry name" value="RCMTFAMILY"/>
</dbReference>
<dbReference type="InterPro" id="IPR001678">
    <property type="entry name" value="MeTrfase_RsmB-F_NOP2_dom"/>
</dbReference>
<evidence type="ECO:0000259" key="7">
    <source>
        <dbReference type="PROSITE" id="PS51686"/>
    </source>
</evidence>
<evidence type="ECO:0000256" key="5">
    <source>
        <dbReference type="ARBA" id="ARBA00022884"/>
    </source>
</evidence>
<dbReference type="STRING" id="1531429.JI75_00600"/>
<keyword evidence="2 6" id="KW-0489">Methyltransferase</keyword>
<dbReference type="GO" id="GO:0000470">
    <property type="term" value="P:maturation of LSU-rRNA"/>
    <property type="evidence" value="ECO:0007669"/>
    <property type="project" value="TreeGrafter"/>
</dbReference>
<evidence type="ECO:0000256" key="3">
    <source>
        <dbReference type="ARBA" id="ARBA00022679"/>
    </source>
</evidence>
<dbReference type="Pfam" id="PF22458">
    <property type="entry name" value="RsmF-B_ferredox"/>
    <property type="match status" value="1"/>
</dbReference>
<feature type="binding site" evidence="6">
    <location>
        <position position="182"/>
    </location>
    <ligand>
        <name>S-adenosyl-L-methionine</name>
        <dbReference type="ChEBI" id="CHEBI:59789"/>
    </ligand>
</feature>
<dbReference type="KEGG" id="cbac:JI75_00600"/>
<feature type="domain" description="SAM-dependent MTase RsmB/NOP-type" evidence="7">
    <location>
        <begin position="23"/>
        <end position="303"/>
    </location>
</feature>
<feature type="binding site" evidence="6">
    <location>
        <position position="166"/>
    </location>
    <ligand>
        <name>S-adenosyl-L-methionine</name>
        <dbReference type="ChEBI" id="CHEBI:59789"/>
    </ligand>
</feature>
<dbReference type="GO" id="GO:0003723">
    <property type="term" value="F:RNA binding"/>
    <property type="evidence" value="ECO:0007669"/>
    <property type="project" value="UniProtKB-UniRule"/>
</dbReference>
<dbReference type="InterPro" id="IPR054728">
    <property type="entry name" value="RsmB-like_ferredoxin"/>
</dbReference>
<keyword evidence="3 6" id="KW-0808">Transferase</keyword>
<protein>
    <submittedName>
        <fullName evidence="8">Fmu (Sun) domain-containing protein</fullName>
    </submittedName>
</protein>
<dbReference type="OrthoDB" id="9810297at2"/>
<reference evidence="9" key="1">
    <citation type="submission" date="2014-08" db="EMBL/GenBank/DDBJ databases">
        <title>Coriobacteriaceae sp. complete genome.</title>
        <authorList>
            <person name="Looft T."/>
            <person name="Bayles D.O."/>
            <person name="Stanton T.B."/>
        </authorList>
    </citation>
    <scope>NUCLEOTIDE SEQUENCE [LARGE SCALE GENOMIC DNA]</scope>
    <source>
        <strain evidence="9">68-1-3</strain>
    </source>
</reference>
<dbReference type="InterPro" id="IPR029063">
    <property type="entry name" value="SAM-dependent_MTases_sf"/>
</dbReference>
<accession>A0A0A8B221</accession>
<dbReference type="InterPro" id="IPR049560">
    <property type="entry name" value="MeTrfase_RsmB-F_NOP2_cat"/>
</dbReference>
<dbReference type="InterPro" id="IPR023267">
    <property type="entry name" value="RCMT"/>
</dbReference>